<dbReference type="GO" id="GO:0003677">
    <property type="term" value="F:DNA binding"/>
    <property type="evidence" value="ECO:0007669"/>
    <property type="project" value="UniProtKB-KW"/>
</dbReference>
<name>A0A839DX89_9PSEU</name>
<dbReference type="InterPro" id="IPR036388">
    <property type="entry name" value="WH-like_DNA-bd_sf"/>
</dbReference>
<protein>
    <submittedName>
        <fullName evidence="1">DNA-binding MarR family transcriptional regulator</fullName>
    </submittedName>
</protein>
<accession>A0A839DX89</accession>
<proteinExistence type="predicted"/>
<dbReference type="AlphaFoldDB" id="A0A839DX89"/>
<dbReference type="Proteomes" id="UP000569329">
    <property type="component" value="Unassembled WGS sequence"/>
</dbReference>
<dbReference type="InterPro" id="IPR036390">
    <property type="entry name" value="WH_DNA-bd_sf"/>
</dbReference>
<comment type="caution">
    <text evidence="1">The sequence shown here is derived from an EMBL/GenBank/DDBJ whole genome shotgun (WGS) entry which is preliminary data.</text>
</comment>
<dbReference type="SUPFAM" id="SSF46785">
    <property type="entry name" value="Winged helix' DNA-binding domain"/>
    <property type="match status" value="1"/>
</dbReference>
<organism evidence="1 2">
    <name type="scientific">Halosaccharopolyspora lacisalsi</name>
    <dbReference type="NCBI Taxonomy" id="1000566"/>
    <lineage>
        <taxon>Bacteria</taxon>
        <taxon>Bacillati</taxon>
        <taxon>Actinomycetota</taxon>
        <taxon>Actinomycetes</taxon>
        <taxon>Pseudonocardiales</taxon>
        <taxon>Pseudonocardiaceae</taxon>
        <taxon>Halosaccharopolyspora</taxon>
    </lineage>
</organism>
<dbReference type="EMBL" id="JACGWZ010000002">
    <property type="protein sequence ID" value="MBA8824846.1"/>
    <property type="molecule type" value="Genomic_DNA"/>
</dbReference>
<keyword evidence="1" id="KW-0238">DNA-binding</keyword>
<gene>
    <name evidence="1" type="ORF">FHX42_002193</name>
</gene>
<dbReference type="Gene3D" id="1.10.10.10">
    <property type="entry name" value="Winged helix-like DNA-binding domain superfamily/Winged helix DNA-binding domain"/>
    <property type="match status" value="1"/>
</dbReference>
<evidence type="ECO:0000313" key="2">
    <source>
        <dbReference type="Proteomes" id="UP000569329"/>
    </source>
</evidence>
<keyword evidence="2" id="KW-1185">Reference proteome</keyword>
<dbReference type="RefSeq" id="WP_182544039.1">
    <property type="nucleotide sequence ID" value="NZ_JACGWZ010000002.1"/>
</dbReference>
<evidence type="ECO:0000313" key="1">
    <source>
        <dbReference type="EMBL" id="MBA8824846.1"/>
    </source>
</evidence>
<reference evidence="1 2" key="1">
    <citation type="submission" date="2020-07" db="EMBL/GenBank/DDBJ databases">
        <title>Sequencing the genomes of 1000 actinobacteria strains.</title>
        <authorList>
            <person name="Klenk H.-P."/>
        </authorList>
    </citation>
    <scope>NUCLEOTIDE SEQUENCE [LARGE SCALE GENOMIC DNA]</scope>
    <source>
        <strain evidence="1 2">DSM 45975</strain>
    </source>
</reference>
<sequence length="81" mass="8993">MRDLVERDLVARERDPADRRVIQLLPTEKSPAAKEAINTVWSGTIRTAMTRLSNEQVASIEATSGALQALHTERPTPPSDR</sequence>